<evidence type="ECO:0000313" key="3">
    <source>
        <dbReference type="Proteomes" id="UP001165063"/>
    </source>
</evidence>
<feature type="region of interest" description="Disordered" evidence="1">
    <location>
        <begin position="79"/>
        <end position="106"/>
    </location>
</feature>
<sequence>MESIYIKPTSVTSTLPSKSYFIRNSNLLWAKVKKVSGGSTSSDGFSFSTASNNSYSNHASSSTSSVSYSSSLTAALKQPSSRLSGSSYPGNVAHGGGNGSDSHNGSVRFTKKDINMNDTKNNILKELGSNGELLMGFDNSIEVYDWLPHSSLRKQSIGSSSVHLSHSGSNVSSGGSGGGLSSIESVSLHLVAKMDNIAENGKLLRLHL</sequence>
<dbReference type="AlphaFoldDB" id="A0A9W6T3Q4"/>
<reference evidence="2" key="1">
    <citation type="submission" date="2023-04" db="EMBL/GenBank/DDBJ databases">
        <title>Ambrosiozyma monospora NBRC 1965.</title>
        <authorList>
            <person name="Ichikawa N."/>
            <person name="Sato H."/>
            <person name="Tonouchi N."/>
        </authorList>
    </citation>
    <scope>NUCLEOTIDE SEQUENCE</scope>
    <source>
        <strain evidence="2">NBRC 1965</strain>
    </source>
</reference>
<accession>A0A9W6T3Q4</accession>
<feature type="compositionally biased region" description="Polar residues" evidence="1">
    <location>
        <begin position="79"/>
        <end position="89"/>
    </location>
</feature>
<evidence type="ECO:0000313" key="2">
    <source>
        <dbReference type="EMBL" id="GME73705.1"/>
    </source>
</evidence>
<organism evidence="2 3">
    <name type="scientific">Ambrosiozyma monospora</name>
    <name type="common">Yeast</name>
    <name type="synonym">Endomycopsis monosporus</name>
    <dbReference type="NCBI Taxonomy" id="43982"/>
    <lineage>
        <taxon>Eukaryota</taxon>
        <taxon>Fungi</taxon>
        <taxon>Dikarya</taxon>
        <taxon>Ascomycota</taxon>
        <taxon>Saccharomycotina</taxon>
        <taxon>Pichiomycetes</taxon>
        <taxon>Pichiales</taxon>
        <taxon>Pichiaceae</taxon>
        <taxon>Ambrosiozyma</taxon>
    </lineage>
</organism>
<gene>
    <name evidence="2" type="ORF">Amon01_000938600</name>
</gene>
<comment type="caution">
    <text evidence="2">The sequence shown here is derived from an EMBL/GenBank/DDBJ whole genome shotgun (WGS) entry which is preliminary data.</text>
</comment>
<dbReference type="EMBL" id="BSXU01011013">
    <property type="protein sequence ID" value="GME73705.1"/>
    <property type="molecule type" value="Genomic_DNA"/>
</dbReference>
<dbReference type="Proteomes" id="UP001165063">
    <property type="component" value="Unassembled WGS sequence"/>
</dbReference>
<name>A0A9W6T3Q4_AMBMO</name>
<evidence type="ECO:0000256" key="1">
    <source>
        <dbReference type="SAM" id="MobiDB-lite"/>
    </source>
</evidence>
<proteinExistence type="predicted"/>
<keyword evidence="3" id="KW-1185">Reference proteome</keyword>
<protein>
    <submittedName>
        <fullName evidence="2">Unnamed protein product</fullName>
    </submittedName>
</protein>